<dbReference type="Proteomes" id="UP001444625">
    <property type="component" value="Unassembled WGS sequence"/>
</dbReference>
<evidence type="ECO:0000313" key="2">
    <source>
        <dbReference type="Proteomes" id="UP001444625"/>
    </source>
</evidence>
<gene>
    <name evidence="1" type="ORF">ABC228_11995</name>
</gene>
<accession>A0ABU9XHY4</accession>
<dbReference type="RefSeq" id="WP_345825381.1">
    <property type="nucleotide sequence ID" value="NZ_JBDIML010000003.1"/>
</dbReference>
<evidence type="ECO:0000313" key="1">
    <source>
        <dbReference type="EMBL" id="MEN2767915.1"/>
    </source>
</evidence>
<proteinExistence type="predicted"/>
<comment type="caution">
    <text evidence="1">The sequence shown here is derived from an EMBL/GenBank/DDBJ whole genome shotgun (WGS) entry which is preliminary data.</text>
</comment>
<organism evidence="1 2">
    <name type="scientific">Ornithinibacillus xuwenensis</name>
    <dbReference type="NCBI Taxonomy" id="3144668"/>
    <lineage>
        <taxon>Bacteria</taxon>
        <taxon>Bacillati</taxon>
        <taxon>Bacillota</taxon>
        <taxon>Bacilli</taxon>
        <taxon>Bacillales</taxon>
        <taxon>Bacillaceae</taxon>
        <taxon>Ornithinibacillus</taxon>
    </lineage>
</organism>
<dbReference type="EMBL" id="JBDIML010000003">
    <property type="protein sequence ID" value="MEN2767915.1"/>
    <property type="molecule type" value="Genomic_DNA"/>
</dbReference>
<sequence length="108" mass="12498">MKKAVSLSALKALVESKSKKKTVIKIIWNDTEKITLFITPNMKINSFIYDEKEGYLFYDNAGNPITYTIPCILTEEVLVDGQVLLVDELFVNKERLSKEDRQFLEKYS</sequence>
<name>A0ABU9XHY4_9BACI</name>
<keyword evidence="2" id="KW-1185">Reference proteome</keyword>
<reference evidence="1 2" key="1">
    <citation type="submission" date="2024-05" db="EMBL/GenBank/DDBJ databases">
        <authorList>
            <person name="Haq I."/>
            <person name="Ullah Z."/>
            <person name="Ahmad R."/>
            <person name="Li M."/>
            <person name="Tong Y."/>
        </authorList>
    </citation>
    <scope>NUCLEOTIDE SEQUENCE [LARGE SCALE GENOMIC DNA]</scope>
    <source>
        <strain evidence="1 2">16A2E</strain>
    </source>
</reference>
<protein>
    <submittedName>
        <fullName evidence="1">Uncharacterized protein</fullName>
    </submittedName>
</protein>